<dbReference type="Gene3D" id="1.25.10.10">
    <property type="entry name" value="Leucine-rich Repeat Variant"/>
    <property type="match status" value="3"/>
</dbReference>
<dbReference type="PANTHER" id="PTHR45958:SF12">
    <property type="entry name" value="OS01G0948500 PROTEIN"/>
    <property type="match status" value="1"/>
</dbReference>
<feature type="repeat" description="ARM" evidence="2">
    <location>
        <begin position="411"/>
        <end position="453"/>
    </location>
</feature>
<feature type="compositionally biased region" description="Acidic residues" evidence="3">
    <location>
        <begin position="130"/>
        <end position="148"/>
    </location>
</feature>
<dbReference type="SUPFAM" id="SSF48371">
    <property type="entry name" value="ARM repeat"/>
    <property type="match status" value="2"/>
</dbReference>
<comment type="caution">
    <text evidence="4">The sequence shown here is derived from an EMBL/GenBank/DDBJ whole genome shotgun (WGS) entry which is preliminary data.</text>
</comment>
<keyword evidence="1" id="KW-0677">Repeat</keyword>
<evidence type="ECO:0000256" key="2">
    <source>
        <dbReference type="PROSITE-ProRule" id="PRU00259"/>
    </source>
</evidence>
<evidence type="ECO:0000256" key="3">
    <source>
        <dbReference type="SAM" id="MobiDB-lite"/>
    </source>
</evidence>
<dbReference type="InterPro" id="IPR000225">
    <property type="entry name" value="Armadillo"/>
</dbReference>
<feature type="region of interest" description="Disordered" evidence="3">
    <location>
        <begin position="124"/>
        <end position="148"/>
    </location>
</feature>
<dbReference type="EMBL" id="JACGWJ010000006">
    <property type="protein sequence ID" value="KAL0413592.1"/>
    <property type="molecule type" value="Genomic_DNA"/>
</dbReference>
<evidence type="ECO:0000256" key="1">
    <source>
        <dbReference type="ARBA" id="ARBA00022737"/>
    </source>
</evidence>
<protein>
    <submittedName>
        <fullName evidence="4">U-box domain-containing protein 43</fullName>
    </submittedName>
</protein>
<name>A0AAW2U9L7_SESRA</name>
<reference evidence="4" key="2">
    <citation type="journal article" date="2024" name="Plant">
        <title>Genomic evolution and insights into agronomic trait innovations of Sesamum species.</title>
        <authorList>
            <person name="Miao H."/>
            <person name="Wang L."/>
            <person name="Qu L."/>
            <person name="Liu H."/>
            <person name="Sun Y."/>
            <person name="Le M."/>
            <person name="Wang Q."/>
            <person name="Wei S."/>
            <person name="Zheng Y."/>
            <person name="Lin W."/>
            <person name="Duan Y."/>
            <person name="Cao H."/>
            <person name="Xiong S."/>
            <person name="Wang X."/>
            <person name="Wei L."/>
            <person name="Li C."/>
            <person name="Ma Q."/>
            <person name="Ju M."/>
            <person name="Zhao R."/>
            <person name="Li G."/>
            <person name="Mu C."/>
            <person name="Tian Q."/>
            <person name="Mei H."/>
            <person name="Zhang T."/>
            <person name="Gao T."/>
            <person name="Zhang H."/>
        </authorList>
    </citation>
    <scope>NUCLEOTIDE SEQUENCE</scope>
    <source>
        <strain evidence="4">G02</strain>
    </source>
</reference>
<dbReference type="PROSITE" id="PS50176">
    <property type="entry name" value="ARM_REPEAT"/>
    <property type="match status" value="1"/>
</dbReference>
<accession>A0AAW2U9L7</accession>
<proteinExistence type="predicted"/>
<dbReference type="InterPro" id="IPR052608">
    <property type="entry name" value="U-box_domain_protein"/>
</dbReference>
<dbReference type="AlphaFoldDB" id="A0AAW2U9L7"/>
<dbReference type="PANTHER" id="PTHR45958">
    <property type="entry name" value="RING-TYPE E3 UBIQUITIN TRANSFERASE"/>
    <property type="match status" value="1"/>
</dbReference>
<organism evidence="4">
    <name type="scientific">Sesamum radiatum</name>
    <name type="common">Black benniseed</name>
    <dbReference type="NCBI Taxonomy" id="300843"/>
    <lineage>
        <taxon>Eukaryota</taxon>
        <taxon>Viridiplantae</taxon>
        <taxon>Streptophyta</taxon>
        <taxon>Embryophyta</taxon>
        <taxon>Tracheophyta</taxon>
        <taxon>Spermatophyta</taxon>
        <taxon>Magnoliopsida</taxon>
        <taxon>eudicotyledons</taxon>
        <taxon>Gunneridae</taxon>
        <taxon>Pentapetalae</taxon>
        <taxon>asterids</taxon>
        <taxon>lamiids</taxon>
        <taxon>Lamiales</taxon>
        <taxon>Pedaliaceae</taxon>
        <taxon>Sesamum</taxon>
    </lineage>
</organism>
<reference evidence="4" key="1">
    <citation type="submission" date="2020-06" db="EMBL/GenBank/DDBJ databases">
        <authorList>
            <person name="Li T."/>
            <person name="Hu X."/>
            <person name="Zhang T."/>
            <person name="Song X."/>
            <person name="Zhang H."/>
            <person name="Dai N."/>
            <person name="Sheng W."/>
            <person name="Hou X."/>
            <person name="Wei L."/>
        </authorList>
    </citation>
    <scope>NUCLEOTIDE SEQUENCE</scope>
    <source>
        <strain evidence="4">G02</strain>
        <tissue evidence="4">Leaf</tissue>
    </source>
</reference>
<dbReference type="SMART" id="SM00185">
    <property type="entry name" value="ARM"/>
    <property type="match status" value="6"/>
</dbReference>
<sequence length="868" mass="96273">MEEFDSSTINSRSSSEPITEFSVFIEKLSPILSEMKDSFEVKGVPAMQKAVESLETDYNRAKSVMGSQNIQSSSPAKHIERLIQNLGRSLGLVLFASHDVPMANKEKIEALCKEMMNLRFDYSSDRESEFADEEEETEDETEERQEEEIVVEEETRILTVDDAILQIKYGNEEKFKNALLVLNGFVKDGMISHDRIIEEDVIKMLSSRLSSCKGKERAIIIQTLRHLILQNDQHKENMKDLAFLSAVVKSLTRDEEEQREAVGLLLNLSDDAVVRRRMGRVQGCIVMLVAISNGDDPDASHDARMLLNVMSGNTQHALHMAEAGYFKPLVKYLKEDVSKVYKLAVKCKAGFLIVRPRCNVGSGLHASRDITTYRTHIVLLSGSEMSKVLMATALSRLELTDQNKASLGEDGAIEPLVKMFNTGNLEAKLSALNALQSLSTLKQNIQRLIDSGIVVALLQLLFSVTSVLMTLREPASAILAKVAQSESILVKQDVAHQMLSLLNLSSPVIQNHLLEALNNIVVHASASKVRKKMKENGAIQLLLPFFKERDTRIRTGTLRLVYTLTKDLQEELMEQIGYEHVHVVANVVSSLTSSECEKAGALGILSNLPVSDGKVTDILKNANLLPLMVSILSLSTENSNSTPTTMWLAESIASILIRFTVPTDKRLQHYSVENGVIPVLLKLLSHSSETAKRNSALCLTQLSQNSLSLSKSRKLKWFCMPPSVDAFCSVHDGYCSVKNTFCLVKAGAVIPLIRILEGTERGADEAVLSGLSTLLQDEIWENGCNFLARTSAVRAVIRVLTYESLKAREKALWILERIFRVEAHREQYGESAQVLLIDLAQNGDPMLAPSVAKLLAQLELLQDQSVSG</sequence>
<dbReference type="InterPro" id="IPR011989">
    <property type="entry name" value="ARM-like"/>
</dbReference>
<evidence type="ECO:0000313" key="4">
    <source>
        <dbReference type="EMBL" id="KAL0413592.1"/>
    </source>
</evidence>
<gene>
    <name evidence="4" type="ORF">Sradi_1560900</name>
</gene>
<dbReference type="InterPro" id="IPR016024">
    <property type="entry name" value="ARM-type_fold"/>
</dbReference>